<dbReference type="Gene3D" id="1.10.4160.10">
    <property type="entry name" value="Hydantoin permease"/>
    <property type="match status" value="1"/>
</dbReference>
<comment type="subcellular location">
    <subcellularLocation>
        <location evidence="1">Membrane</location>
        <topology evidence="1">Multi-pass membrane protein</topology>
    </subcellularLocation>
</comment>
<dbReference type="EMBL" id="AUZZ01008543">
    <property type="protein sequence ID" value="EQD37194.1"/>
    <property type="molecule type" value="Genomic_DNA"/>
</dbReference>
<gene>
    <name evidence="8" type="ORF">B2A_11815</name>
</gene>
<keyword evidence="4 7" id="KW-0812">Transmembrane</keyword>
<evidence type="ECO:0000256" key="7">
    <source>
        <dbReference type="SAM" id="Phobius"/>
    </source>
</evidence>
<sequence length="134" mass="14172">MAKAKSSKRDTTSNTVSNNAAGIDSFATAEVSKNGIEVIGVNPIPKNSRTIGSRRVFIFWAMASASALTPLLGLLLIKLGITDMLLAMFFGFLIGLIPAGLFAEMGRQIPVPALVVSRKTYGYGTSSALSLLYT</sequence>
<evidence type="ECO:0000313" key="8">
    <source>
        <dbReference type="EMBL" id="EQD37194.1"/>
    </source>
</evidence>
<evidence type="ECO:0000256" key="3">
    <source>
        <dbReference type="ARBA" id="ARBA00022448"/>
    </source>
</evidence>
<organism evidence="8">
    <name type="scientific">mine drainage metagenome</name>
    <dbReference type="NCBI Taxonomy" id="410659"/>
    <lineage>
        <taxon>unclassified sequences</taxon>
        <taxon>metagenomes</taxon>
        <taxon>ecological metagenomes</taxon>
    </lineage>
</organism>
<evidence type="ECO:0000256" key="2">
    <source>
        <dbReference type="ARBA" id="ARBA00008974"/>
    </source>
</evidence>
<evidence type="ECO:0000256" key="6">
    <source>
        <dbReference type="ARBA" id="ARBA00023136"/>
    </source>
</evidence>
<dbReference type="GO" id="GO:0005886">
    <property type="term" value="C:plasma membrane"/>
    <property type="evidence" value="ECO:0007669"/>
    <property type="project" value="TreeGrafter"/>
</dbReference>
<dbReference type="PANTHER" id="PTHR31806">
    <property type="entry name" value="PURINE-CYTOSINE PERMEASE FCY2-RELATED"/>
    <property type="match status" value="1"/>
</dbReference>
<evidence type="ECO:0000256" key="4">
    <source>
        <dbReference type="ARBA" id="ARBA00022692"/>
    </source>
</evidence>
<feature type="transmembrane region" description="Helical" evidence="7">
    <location>
        <begin position="56"/>
        <end position="78"/>
    </location>
</feature>
<keyword evidence="5 7" id="KW-1133">Transmembrane helix</keyword>
<feature type="transmembrane region" description="Helical" evidence="7">
    <location>
        <begin position="84"/>
        <end position="103"/>
    </location>
</feature>
<protein>
    <submittedName>
        <fullName evidence="8">Purine-cytosine permease related protein</fullName>
    </submittedName>
</protein>
<feature type="non-terminal residue" evidence="8">
    <location>
        <position position="134"/>
    </location>
</feature>
<name>T1A8H9_9ZZZZ</name>
<evidence type="ECO:0000256" key="1">
    <source>
        <dbReference type="ARBA" id="ARBA00004141"/>
    </source>
</evidence>
<proteinExistence type="inferred from homology"/>
<reference evidence="8" key="2">
    <citation type="journal article" date="2014" name="ISME J.">
        <title>Microbial stratification in low pH oxic and suboxic macroscopic growths along an acid mine drainage.</title>
        <authorList>
            <person name="Mendez-Garcia C."/>
            <person name="Mesa V."/>
            <person name="Sprenger R.R."/>
            <person name="Richter M."/>
            <person name="Diez M.S."/>
            <person name="Solano J."/>
            <person name="Bargiela R."/>
            <person name="Golyshina O.V."/>
            <person name="Manteca A."/>
            <person name="Ramos J.L."/>
            <person name="Gallego J.R."/>
            <person name="Llorente I."/>
            <person name="Martins Dos Santos V.A."/>
            <person name="Jensen O.N."/>
            <person name="Pelaez A.I."/>
            <person name="Sanchez J."/>
            <person name="Ferrer M."/>
        </authorList>
    </citation>
    <scope>NUCLEOTIDE SEQUENCE</scope>
</reference>
<dbReference type="PANTHER" id="PTHR31806:SF1">
    <property type="entry name" value="PURINE-CYTOSINE PERMEASE FCY2-RELATED"/>
    <property type="match status" value="1"/>
</dbReference>
<accession>T1A8H9</accession>
<dbReference type="Pfam" id="PF02133">
    <property type="entry name" value="Transp_cyt_pur"/>
    <property type="match status" value="1"/>
</dbReference>
<dbReference type="GO" id="GO:0022857">
    <property type="term" value="F:transmembrane transporter activity"/>
    <property type="evidence" value="ECO:0007669"/>
    <property type="project" value="InterPro"/>
</dbReference>
<comment type="caution">
    <text evidence="8">The sequence shown here is derived from an EMBL/GenBank/DDBJ whole genome shotgun (WGS) entry which is preliminary data.</text>
</comment>
<keyword evidence="6 7" id="KW-0472">Membrane</keyword>
<dbReference type="InterPro" id="IPR001248">
    <property type="entry name" value="Pur-cyt_permease"/>
</dbReference>
<dbReference type="AlphaFoldDB" id="T1A8H9"/>
<comment type="similarity">
    <text evidence="2">Belongs to the purine-cytosine permease (2.A.39) family.</text>
</comment>
<reference evidence="8" key="1">
    <citation type="submission" date="2013-08" db="EMBL/GenBank/DDBJ databases">
        <authorList>
            <person name="Mendez C."/>
            <person name="Richter M."/>
            <person name="Ferrer M."/>
            <person name="Sanchez J."/>
        </authorList>
    </citation>
    <scope>NUCLEOTIDE SEQUENCE</scope>
</reference>
<dbReference type="InterPro" id="IPR026030">
    <property type="entry name" value="Pur-cyt_permease_Fcy2/21/22"/>
</dbReference>
<keyword evidence="3" id="KW-0813">Transport</keyword>
<evidence type="ECO:0000256" key="5">
    <source>
        <dbReference type="ARBA" id="ARBA00022989"/>
    </source>
</evidence>